<dbReference type="PANTHER" id="PTHR21240:SF30">
    <property type="entry name" value="AMIDOHYDROLASE-RELATED DOMAIN-CONTAINING PROTEIN-RELATED"/>
    <property type="match status" value="1"/>
</dbReference>
<keyword evidence="4" id="KW-1185">Reference proteome</keyword>
<dbReference type="InterPro" id="IPR032465">
    <property type="entry name" value="ACMSD"/>
</dbReference>
<gene>
    <name evidence="3" type="ORF">B5807_09502</name>
</gene>
<dbReference type="STRING" id="105696.A0A1Y2LP41"/>
<keyword evidence="1 2" id="KW-0456">Lyase</keyword>
<evidence type="ECO:0000313" key="3">
    <source>
        <dbReference type="EMBL" id="OSS45736.1"/>
    </source>
</evidence>
<evidence type="ECO:0000313" key="4">
    <source>
        <dbReference type="Proteomes" id="UP000193240"/>
    </source>
</evidence>
<dbReference type="InterPro" id="IPR032466">
    <property type="entry name" value="Metal_Hydrolase"/>
</dbReference>
<evidence type="ECO:0000256" key="2">
    <source>
        <dbReference type="RuleBase" id="RU366045"/>
    </source>
</evidence>
<organism evidence="3 4">
    <name type="scientific">Epicoccum nigrum</name>
    <name type="common">Soil fungus</name>
    <name type="synonym">Epicoccum purpurascens</name>
    <dbReference type="NCBI Taxonomy" id="105696"/>
    <lineage>
        <taxon>Eukaryota</taxon>
        <taxon>Fungi</taxon>
        <taxon>Dikarya</taxon>
        <taxon>Ascomycota</taxon>
        <taxon>Pezizomycotina</taxon>
        <taxon>Dothideomycetes</taxon>
        <taxon>Pleosporomycetidae</taxon>
        <taxon>Pleosporales</taxon>
        <taxon>Pleosporineae</taxon>
        <taxon>Didymellaceae</taxon>
        <taxon>Epicoccum</taxon>
    </lineage>
</organism>
<accession>A0A1Y2LP41</accession>
<dbReference type="GO" id="GO:0019748">
    <property type="term" value="P:secondary metabolic process"/>
    <property type="evidence" value="ECO:0007669"/>
    <property type="project" value="TreeGrafter"/>
</dbReference>
<protein>
    <submittedName>
        <fullName evidence="3">Uncharacterized protein</fullName>
    </submittedName>
</protein>
<dbReference type="SUPFAM" id="SSF51556">
    <property type="entry name" value="Metallo-dependent hydrolases"/>
    <property type="match status" value="1"/>
</dbReference>
<dbReference type="AlphaFoldDB" id="A0A1Y2LP41"/>
<dbReference type="Gene3D" id="3.20.20.140">
    <property type="entry name" value="Metal-dependent hydrolases"/>
    <property type="match status" value="1"/>
</dbReference>
<dbReference type="GO" id="GO:0016831">
    <property type="term" value="F:carboxy-lyase activity"/>
    <property type="evidence" value="ECO:0007669"/>
    <property type="project" value="UniProtKB-KW"/>
</dbReference>
<reference evidence="3 4" key="1">
    <citation type="journal article" date="2017" name="Genome Announc.">
        <title>Genome sequence of the saprophytic ascomycete Epicoccum nigrum ICMP 19927 strain isolated from New Zealand.</title>
        <authorList>
            <person name="Fokin M."/>
            <person name="Fleetwood D."/>
            <person name="Weir B.S."/>
            <person name="Villas-Boas S.G."/>
        </authorList>
    </citation>
    <scope>NUCLEOTIDE SEQUENCE [LARGE SCALE GENOMIC DNA]</scope>
    <source>
        <strain evidence="3 4">ICMP 19927</strain>
    </source>
</reference>
<dbReference type="PANTHER" id="PTHR21240">
    <property type="entry name" value="2-AMINO-3-CARBOXYLMUCONATE-6-SEMIALDEHYDE DECARBOXYLASE"/>
    <property type="match status" value="1"/>
</dbReference>
<dbReference type="EMBL" id="KZ107853">
    <property type="protein sequence ID" value="OSS45736.1"/>
    <property type="molecule type" value="Genomic_DNA"/>
</dbReference>
<keyword evidence="2" id="KW-0210">Decarboxylase</keyword>
<proteinExistence type="inferred from homology"/>
<comment type="similarity">
    <text evidence="2">Belongs to the metallo-dependent hydrolases superfamily.</text>
</comment>
<dbReference type="InParanoid" id="A0A1Y2LP41"/>
<name>A0A1Y2LP41_EPING</name>
<sequence>MNIRAPIGLPLVACIESFLSPTINIPSSPSSPALQLLPTPTLAKLKNLSHARIRDMRHLGHTIQVISHIPISGTPQMCSKLNDALESGTRLQGDKLVALALLPGGPGEGGEAAAELQRCVTRMKFAGGVIAVGRGVDDESFEEVWSAAQRLGVPIVLREDWPSGDQACCRLAMRRYGSRFTKKTLTIADQRVYAGPA</sequence>
<dbReference type="Proteomes" id="UP000193240">
    <property type="component" value="Unassembled WGS sequence"/>
</dbReference>
<evidence type="ECO:0000256" key="1">
    <source>
        <dbReference type="ARBA" id="ARBA00023239"/>
    </source>
</evidence>
<dbReference type="GO" id="GO:0005829">
    <property type="term" value="C:cytosol"/>
    <property type="evidence" value="ECO:0007669"/>
    <property type="project" value="TreeGrafter"/>
</dbReference>